<keyword evidence="6 10" id="KW-0547">Nucleotide-binding</keyword>
<feature type="binding site" evidence="10 12">
    <location>
        <position position="198"/>
    </location>
    <ligand>
        <name>ATP</name>
        <dbReference type="ChEBI" id="CHEBI:30616"/>
    </ligand>
</feature>
<feature type="binding site" evidence="10 11">
    <location>
        <begin position="21"/>
        <end position="23"/>
    </location>
    <ligand>
        <name>substrate</name>
    </ligand>
</feature>
<evidence type="ECO:0000256" key="10">
    <source>
        <dbReference type="HAMAP-Rule" id="MF_00145"/>
    </source>
</evidence>
<sequence>MTIQKMTSLNITGKTVLIRSDLNVPIKNGIIQSDARILAALPTIELAIKKRAKVIIMSHLGRPKEGMYTKKYSLFPIFEYLKQKLHQTNIYFLNDYTKDIKLDLGEVAILENVRFNKGELSNSNELSKKYSDLCDIFIMDAFGSAHRMQASTYGVGKFVKIACAGLLLIKEIKELKKALKNPKRPMTAIIGGSKVSTKFDILNKLCEIADTVIVGGGIANTFLAIDYKIGKSLHELDFIFEAKKLRDKYNIIVPIDSRVGRNFNKTEKSIIKSPSNIKEDEEIMDFGDKSIENVLKVIRKSQTIIWNGPVGVFEFPYFRKGTEIIAKEIAKSNAFSIAGGGDTLSVIDMFNIKNDISYISTGGGAFLEFIEGKKLPAIYILEENFKLNNIINYNF</sequence>
<evidence type="ECO:0000256" key="8">
    <source>
        <dbReference type="ARBA" id="ARBA00022840"/>
    </source>
</evidence>
<dbReference type="FunFam" id="3.40.50.1260:FF:000001">
    <property type="entry name" value="Phosphoglycerate kinase"/>
    <property type="match status" value="1"/>
</dbReference>
<evidence type="ECO:0000256" key="9">
    <source>
        <dbReference type="ARBA" id="ARBA00023152"/>
    </source>
</evidence>
<feature type="binding site" evidence="10">
    <location>
        <position position="36"/>
    </location>
    <ligand>
        <name>substrate</name>
    </ligand>
</feature>
<comment type="pathway">
    <text evidence="10">Carbohydrate degradation; glycolysis; pyruvate from D-glyceraldehyde 3-phosphate: step 2/5.</text>
</comment>
<reference evidence="14 15" key="2">
    <citation type="submission" date="2019-05" db="EMBL/GenBank/DDBJ databases">
        <title>Genome evolution of the obligate endosymbiont Buchnera aphidicola.</title>
        <authorList>
            <person name="Moran N.A."/>
        </authorList>
    </citation>
    <scope>NUCLEOTIDE SEQUENCE [LARGE SCALE GENOMIC DNA]</scope>
    <source>
        <strain evidence="14 15">Bca</strain>
    </source>
</reference>
<keyword evidence="7 10" id="KW-0418">Kinase</keyword>
<dbReference type="PANTHER" id="PTHR11406:SF23">
    <property type="entry name" value="PHOSPHOGLYCERATE KINASE 1, CHLOROPLASTIC-RELATED"/>
    <property type="match status" value="1"/>
</dbReference>
<protein>
    <recommendedName>
        <fullName evidence="4 10">Phosphoglycerate kinase</fullName>
        <ecNumber evidence="4 10">2.7.2.3</ecNumber>
    </recommendedName>
</protein>
<organism evidence="14 15">
    <name type="scientific">Buchnera aphidicola</name>
    <name type="common">Brachycaudus cardui</name>
    <dbReference type="NCBI Taxonomy" id="557993"/>
    <lineage>
        <taxon>Bacteria</taxon>
        <taxon>Pseudomonadati</taxon>
        <taxon>Pseudomonadota</taxon>
        <taxon>Gammaproteobacteria</taxon>
        <taxon>Enterobacterales</taxon>
        <taxon>Erwiniaceae</taxon>
        <taxon>Buchnera</taxon>
    </lineage>
</organism>
<comment type="caution">
    <text evidence="10">Lacks conserved residue(s) required for the propagation of feature annotation.</text>
</comment>
<dbReference type="GO" id="GO:0043531">
    <property type="term" value="F:ADP binding"/>
    <property type="evidence" value="ECO:0007669"/>
    <property type="project" value="TreeGrafter"/>
</dbReference>
<comment type="catalytic activity">
    <reaction evidence="1 10 13">
        <text>(2R)-3-phosphoglycerate + ATP = (2R)-3-phospho-glyceroyl phosphate + ADP</text>
        <dbReference type="Rhea" id="RHEA:14801"/>
        <dbReference type="ChEBI" id="CHEBI:30616"/>
        <dbReference type="ChEBI" id="CHEBI:57604"/>
        <dbReference type="ChEBI" id="CHEBI:58272"/>
        <dbReference type="ChEBI" id="CHEBI:456216"/>
        <dbReference type="EC" id="2.7.2.3"/>
    </reaction>
</comment>
<feature type="binding site" evidence="11">
    <location>
        <position position="114"/>
    </location>
    <ligand>
        <name>(2R)-3-phosphoglycerate</name>
        <dbReference type="ChEBI" id="CHEBI:58272"/>
    </ligand>
</feature>
<dbReference type="PANTHER" id="PTHR11406">
    <property type="entry name" value="PHOSPHOGLYCERATE KINASE"/>
    <property type="match status" value="1"/>
</dbReference>
<evidence type="ECO:0000256" key="3">
    <source>
        <dbReference type="ARBA" id="ARBA00011245"/>
    </source>
</evidence>
<evidence type="ECO:0000256" key="1">
    <source>
        <dbReference type="ARBA" id="ARBA00000642"/>
    </source>
</evidence>
<keyword evidence="9 10" id="KW-0324">Glycolysis</keyword>
<dbReference type="PRINTS" id="PR00477">
    <property type="entry name" value="PHGLYCKINASE"/>
</dbReference>
<dbReference type="EMBL" id="CP034879">
    <property type="protein sequence ID" value="QCI20579.1"/>
    <property type="molecule type" value="Genomic_DNA"/>
</dbReference>
<evidence type="ECO:0000256" key="11">
    <source>
        <dbReference type="PIRSR" id="PIRSR000724-1"/>
    </source>
</evidence>
<feature type="binding site" evidence="10 12">
    <location>
        <begin position="340"/>
        <end position="343"/>
    </location>
    <ligand>
        <name>ATP</name>
        <dbReference type="ChEBI" id="CHEBI:30616"/>
    </ligand>
</feature>
<dbReference type="UniPathway" id="UPA00109">
    <property type="reaction ID" value="UER00185"/>
</dbReference>
<dbReference type="GO" id="GO:0005524">
    <property type="term" value="F:ATP binding"/>
    <property type="evidence" value="ECO:0007669"/>
    <property type="project" value="UniProtKB-KW"/>
</dbReference>
<evidence type="ECO:0000256" key="5">
    <source>
        <dbReference type="ARBA" id="ARBA00022679"/>
    </source>
</evidence>
<comment type="subunit">
    <text evidence="3 10">Monomer.</text>
</comment>
<evidence type="ECO:0000256" key="7">
    <source>
        <dbReference type="ARBA" id="ARBA00022777"/>
    </source>
</evidence>
<dbReference type="OrthoDB" id="9808460at2"/>
<dbReference type="HAMAP" id="MF_00145">
    <property type="entry name" value="Phosphoglyc_kinase"/>
    <property type="match status" value="1"/>
</dbReference>
<name>A0A4D6XXI4_9GAMM</name>
<keyword evidence="8 10" id="KW-0067">ATP-binding</keyword>
<evidence type="ECO:0000313" key="15">
    <source>
        <dbReference type="Proteomes" id="UP000298594"/>
    </source>
</evidence>
<comment type="subcellular location">
    <subcellularLocation>
        <location evidence="10">Cytoplasm</location>
    </subcellularLocation>
</comment>
<feature type="binding site" evidence="10">
    <location>
        <position position="147"/>
    </location>
    <ligand>
        <name>substrate</name>
    </ligand>
</feature>
<proteinExistence type="inferred from homology"/>
<feature type="binding site" evidence="10">
    <location>
        <position position="114"/>
    </location>
    <ligand>
        <name>substrate</name>
    </ligand>
</feature>
<evidence type="ECO:0000256" key="13">
    <source>
        <dbReference type="RuleBase" id="RU000532"/>
    </source>
</evidence>
<evidence type="ECO:0000256" key="12">
    <source>
        <dbReference type="PIRSR" id="PIRSR000724-2"/>
    </source>
</evidence>
<dbReference type="Gene3D" id="3.40.50.1260">
    <property type="entry name" value="Phosphoglycerate kinase, N-terminal domain"/>
    <property type="match status" value="2"/>
</dbReference>
<evidence type="ECO:0000313" key="14">
    <source>
        <dbReference type="EMBL" id="QCI20579.1"/>
    </source>
</evidence>
<keyword evidence="5 10" id="KW-0808">Transferase</keyword>
<dbReference type="InterPro" id="IPR015911">
    <property type="entry name" value="Phosphoglycerate_kinase_CS"/>
</dbReference>
<feature type="binding site" evidence="11">
    <location>
        <position position="147"/>
    </location>
    <ligand>
        <name>(2R)-3-phosphoglycerate</name>
        <dbReference type="ChEBI" id="CHEBI:58272"/>
    </ligand>
</feature>
<feature type="binding site" evidence="10 12">
    <location>
        <position position="314"/>
    </location>
    <ligand>
        <name>ATP</name>
        <dbReference type="ChEBI" id="CHEBI:30616"/>
    </ligand>
</feature>
<dbReference type="Proteomes" id="UP000298594">
    <property type="component" value="Chromosome"/>
</dbReference>
<feature type="binding site" evidence="11">
    <location>
        <position position="36"/>
    </location>
    <ligand>
        <name>(2R)-3-phosphoglycerate</name>
        <dbReference type="ChEBI" id="CHEBI:58272"/>
    </ligand>
</feature>
<dbReference type="GO" id="GO:0006096">
    <property type="term" value="P:glycolytic process"/>
    <property type="evidence" value="ECO:0007669"/>
    <property type="project" value="UniProtKB-UniRule"/>
</dbReference>
<dbReference type="Pfam" id="PF00162">
    <property type="entry name" value="PGK"/>
    <property type="match status" value="1"/>
</dbReference>
<accession>A0A4D6XXI4</accession>
<dbReference type="InterPro" id="IPR015824">
    <property type="entry name" value="Phosphoglycerate_kinase_N"/>
</dbReference>
<feature type="binding site" evidence="10 11">
    <location>
        <begin position="59"/>
        <end position="62"/>
    </location>
    <ligand>
        <name>substrate</name>
    </ligand>
</feature>
<dbReference type="AlphaFoldDB" id="A0A4D6XXI4"/>
<evidence type="ECO:0000256" key="2">
    <source>
        <dbReference type="ARBA" id="ARBA00008982"/>
    </source>
</evidence>
<dbReference type="InterPro" id="IPR036043">
    <property type="entry name" value="Phosphoglycerate_kinase_sf"/>
</dbReference>
<dbReference type="PIRSF" id="PIRSF000724">
    <property type="entry name" value="Pgk"/>
    <property type="match status" value="1"/>
</dbReference>
<reference evidence="14 15" key="1">
    <citation type="submission" date="2018-12" db="EMBL/GenBank/DDBJ databases">
        <authorList>
            <person name="Chong R.A."/>
        </authorList>
    </citation>
    <scope>NUCLEOTIDE SEQUENCE [LARGE SCALE GENOMIC DNA]</scope>
    <source>
        <strain evidence="14 15">Bca</strain>
    </source>
</reference>
<dbReference type="GO" id="GO:0005829">
    <property type="term" value="C:cytosol"/>
    <property type="evidence" value="ECO:0007669"/>
    <property type="project" value="TreeGrafter"/>
</dbReference>
<evidence type="ECO:0000256" key="6">
    <source>
        <dbReference type="ARBA" id="ARBA00022741"/>
    </source>
</evidence>
<dbReference type="PROSITE" id="PS00111">
    <property type="entry name" value="PGLYCERATE_KINASE"/>
    <property type="match status" value="1"/>
</dbReference>
<dbReference type="GO" id="GO:0006094">
    <property type="term" value="P:gluconeogenesis"/>
    <property type="evidence" value="ECO:0007669"/>
    <property type="project" value="TreeGrafter"/>
</dbReference>
<dbReference type="GO" id="GO:0004618">
    <property type="term" value="F:phosphoglycerate kinase activity"/>
    <property type="evidence" value="ECO:0007669"/>
    <property type="project" value="UniProtKB-UniRule"/>
</dbReference>
<evidence type="ECO:0000256" key="4">
    <source>
        <dbReference type="ARBA" id="ARBA00013061"/>
    </source>
</evidence>
<gene>
    <name evidence="10" type="primary">pgk</name>
    <name evidence="14" type="ORF">D9V67_02310</name>
</gene>
<dbReference type="SUPFAM" id="SSF53748">
    <property type="entry name" value="Phosphoglycerate kinase"/>
    <property type="match status" value="1"/>
</dbReference>
<dbReference type="EC" id="2.7.2.3" evidence="4 10"/>
<keyword evidence="10" id="KW-0963">Cytoplasm</keyword>
<dbReference type="InterPro" id="IPR001576">
    <property type="entry name" value="Phosphoglycerate_kinase"/>
</dbReference>
<dbReference type="RefSeq" id="WP_158359742.1">
    <property type="nucleotide sequence ID" value="NZ_CP034879.1"/>
</dbReference>
<comment type="similarity">
    <text evidence="2 10 13">Belongs to the phosphoglycerate kinase family.</text>
</comment>